<sequence length="130" mass="13650">MADKNGPDGTGETGRGSKHEADVRDEDLERRRRELGASLATRRPDRLEGNDGAKATAGYGQALKLSSEFIAGIVVGVGIGWFLDRVAGTSPWGLVVGLLLGFGAGVLNVLRSAGVVAEFGKSEKSRDPKE</sequence>
<feature type="transmembrane region" description="Helical" evidence="3">
    <location>
        <begin position="65"/>
        <end position="83"/>
    </location>
</feature>
<name>A0A838B5S7_9HYPH</name>
<proteinExistence type="inferred from homology"/>
<evidence type="ECO:0000313" key="5">
    <source>
        <dbReference type="Proteomes" id="UP000558284"/>
    </source>
</evidence>
<keyword evidence="1" id="KW-0813">Transport</keyword>
<dbReference type="AlphaFoldDB" id="A0A838B5S7"/>
<keyword evidence="1 3" id="KW-0472">Membrane</keyword>
<feature type="compositionally biased region" description="Basic and acidic residues" evidence="2">
    <location>
        <begin position="15"/>
        <end position="35"/>
    </location>
</feature>
<dbReference type="RefSeq" id="WP_181058387.1">
    <property type="nucleotide sequence ID" value="NZ_JACDTY010000006.1"/>
</dbReference>
<evidence type="ECO:0000256" key="3">
    <source>
        <dbReference type="SAM" id="Phobius"/>
    </source>
</evidence>
<dbReference type="InterPro" id="IPR016989">
    <property type="entry name" value="Atp1_alphaprobac"/>
</dbReference>
<dbReference type="EMBL" id="JACDTY010000006">
    <property type="protein sequence ID" value="MBA1141503.1"/>
    <property type="molecule type" value="Genomic_DNA"/>
</dbReference>
<keyword evidence="3" id="KW-1133">Transmembrane helix</keyword>
<feature type="region of interest" description="Disordered" evidence="2">
    <location>
        <begin position="1"/>
        <end position="53"/>
    </location>
</feature>
<comment type="function">
    <text evidence="1">A possible function for this protein is to guide the assembly of the membrane sector of the ATPase enzyme complex.</text>
</comment>
<dbReference type="GO" id="GO:0045259">
    <property type="term" value="C:proton-transporting ATP synthase complex"/>
    <property type="evidence" value="ECO:0007669"/>
    <property type="project" value="UniProtKB-UniRule"/>
</dbReference>
<accession>A0A838B5S7</accession>
<evidence type="ECO:0000256" key="2">
    <source>
        <dbReference type="SAM" id="MobiDB-lite"/>
    </source>
</evidence>
<evidence type="ECO:0000256" key="1">
    <source>
        <dbReference type="PIRNR" id="PIRNR032126"/>
    </source>
</evidence>
<dbReference type="InterPro" id="IPR032820">
    <property type="entry name" value="ATPase_put"/>
</dbReference>
<comment type="similarity">
    <text evidence="1">Belongs to the bacterial AtpI family.</text>
</comment>
<gene>
    <name evidence="4" type="ORF">H0241_14725</name>
</gene>
<feature type="compositionally biased region" description="Basic and acidic residues" evidence="2">
    <location>
        <begin position="42"/>
        <end position="51"/>
    </location>
</feature>
<keyword evidence="5" id="KW-1185">Reference proteome</keyword>
<dbReference type="GO" id="GO:1902600">
    <property type="term" value="P:proton transmembrane transport"/>
    <property type="evidence" value="ECO:0007669"/>
    <property type="project" value="UniProtKB-KW"/>
</dbReference>
<evidence type="ECO:0000313" key="4">
    <source>
        <dbReference type="EMBL" id="MBA1141503.1"/>
    </source>
</evidence>
<dbReference type="Proteomes" id="UP000558284">
    <property type="component" value="Unassembled WGS sequence"/>
</dbReference>
<reference evidence="4 5" key="1">
    <citation type="submission" date="2020-07" db="EMBL/GenBank/DDBJ databases">
        <title>Definition of the novel symbiovar canariense within Mesorhizobium novociceri, a new species of genus Mesorhizobium nodulating Cicer canariense in the Caldera de Taburiente National Park (La Palma, Canary Islands).</title>
        <authorList>
            <person name="Leon-Barrios M."/>
            <person name="Perez-Yepez J."/>
            <person name="Flores-Felix J.D."/>
            <person name="Ramirez-Baena M.H."/>
            <person name="Pulido-Suarez L."/>
            <person name="Igual J.M."/>
            <person name="Velazquez E."/>
            <person name="Peix A."/>
        </authorList>
    </citation>
    <scope>NUCLEOTIDE SEQUENCE [LARGE SCALE GENOMIC DNA]</scope>
    <source>
        <strain evidence="4 5">CCANP35</strain>
    </source>
</reference>
<comment type="caution">
    <text evidence="4">The sequence shown here is derived from an EMBL/GenBank/DDBJ whole genome shotgun (WGS) entry which is preliminary data.</text>
</comment>
<feature type="transmembrane region" description="Helical" evidence="3">
    <location>
        <begin position="89"/>
        <end position="110"/>
    </location>
</feature>
<keyword evidence="1" id="KW-0406">Ion transport</keyword>
<protein>
    <recommendedName>
        <fullName evidence="1">ATP synthase protein I</fullName>
    </recommendedName>
</protein>
<keyword evidence="1" id="KW-0375">Hydrogen ion transport</keyword>
<keyword evidence="3" id="KW-0812">Transmembrane</keyword>
<dbReference type="PIRSF" id="PIRSF032126">
    <property type="entry name" value="F0F1_ATP_synthase_subunit_I"/>
    <property type="match status" value="1"/>
</dbReference>
<organism evidence="4 5">
    <name type="scientific">Mesorhizobium neociceri</name>
    <dbReference type="NCBI Taxonomy" id="1307853"/>
    <lineage>
        <taxon>Bacteria</taxon>
        <taxon>Pseudomonadati</taxon>
        <taxon>Pseudomonadota</taxon>
        <taxon>Alphaproteobacteria</taxon>
        <taxon>Hyphomicrobiales</taxon>
        <taxon>Phyllobacteriaceae</taxon>
        <taxon>Mesorhizobium</taxon>
    </lineage>
</organism>
<dbReference type="Pfam" id="PF09527">
    <property type="entry name" value="ATPase_gene1"/>
    <property type="match status" value="1"/>
</dbReference>